<comment type="pathway">
    <text evidence="3 4">Cofactor biosynthesis; coenzyme A biosynthesis; CoA from (R)-pantothenate: step 3/5.</text>
</comment>
<dbReference type="GO" id="GO:0015941">
    <property type="term" value="P:pantothenate catabolic process"/>
    <property type="evidence" value="ECO:0007669"/>
    <property type="project" value="InterPro"/>
</dbReference>
<comment type="cofactor">
    <cofactor evidence="3">
        <name>Mg(2+)</name>
        <dbReference type="ChEBI" id="CHEBI:18420"/>
    </cofactor>
</comment>
<dbReference type="EC" id="4.1.1.36" evidence="3"/>
<reference evidence="7 8" key="1">
    <citation type="journal article" date="2016" name="Nat. Commun.">
        <title>Thousands of microbial genomes shed light on interconnected biogeochemical processes in an aquifer system.</title>
        <authorList>
            <person name="Anantharaman K."/>
            <person name="Brown C.T."/>
            <person name="Hug L.A."/>
            <person name="Sharon I."/>
            <person name="Castelle C.J."/>
            <person name="Probst A.J."/>
            <person name="Thomas B.C."/>
            <person name="Singh A."/>
            <person name="Wilkins M.J."/>
            <person name="Karaoz U."/>
            <person name="Brodie E.L."/>
            <person name="Williams K.H."/>
            <person name="Hubbard S.S."/>
            <person name="Banfield J.F."/>
        </authorList>
    </citation>
    <scope>NUCLEOTIDE SEQUENCE [LARGE SCALE GENOMIC DNA]</scope>
</reference>
<dbReference type="AlphaFoldDB" id="A0A1F7RTK9"/>
<comment type="function">
    <text evidence="3">Catalyzes two sequential steps in the biosynthesis of coenzyme A. In the first step cysteine is conjugated to 4'-phosphopantothenate to form 4-phosphopantothenoylcysteine. In the second step the latter compound is decarboxylated to form 4'-phosphopantotheine.</text>
</comment>
<evidence type="ECO:0000313" key="8">
    <source>
        <dbReference type="Proteomes" id="UP000178797"/>
    </source>
</evidence>
<feature type="region of interest" description="Phosphopantothenoylcysteine decarboxylase" evidence="3">
    <location>
        <begin position="1"/>
        <end position="189"/>
    </location>
</feature>
<comment type="catalytic activity">
    <reaction evidence="3 4">
        <text>N-[(R)-4-phosphopantothenoyl]-L-cysteine + H(+) = (R)-4'-phosphopantetheine + CO2</text>
        <dbReference type="Rhea" id="RHEA:16793"/>
        <dbReference type="ChEBI" id="CHEBI:15378"/>
        <dbReference type="ChEBI" id="CHEBI:16526"/>
        <dbReference type="ChEBI" id="CHEBI:59458"/>
        <dbReference type="ChEBI" id="CHEBI:61723"/>
        <dbReference type="EC" id="4.1.1.36"/>
    </reaction>
</comment>
<evidence type="ECO:0000313" key="7">
    <source>
        <dbReference type="EMBL" id="OGL44428.1"/>
    </source>
</evidence>
<dbReference type="UniPathway" id="UPA00241">
    <property type="reaction ID" value="UER00353"/>
</dbReference>
<name>A0A1F7RTK9_9BACT</name>
<feature type="binding site" evidence="3">
    <location>
        <position position="288"/>
    </location>
    <ligand>
        <name>CTP</name>
        <dbReference type="ChEBI" id="CHEBI:37563"/>
    </ligand>
</feature>
<dbReference type="GO" id="GO:0004632">
    <property type="term" value="F:phosphopantothenate--cysteine ligase activity"/>
    <property type="evidence" value="ECO:0007669"/>
    <property type="project" value="UniProtKB-UniRule"/>
</dbReference>
<feature type="domain" description="DNA/pantothenate metabolism flavoprotein C-terminal" evidence="6">
    <location>
        <begin position="185"/>
        <end position="395"/>
    </location>
</feature>
<dbReference type="NCBIfam" id="TIGR00521">
    <property type="entry name" value="coaBC_dfp"/>
    <property type="match status" value="1"/>
</dbReference>
<gene>
    <name evidence="3" type="primary">coaBC</name>
    <name evidence="7" type="ORF">A2W05_06060</name>
</gene>
<keyword evidence="3" id="KW-0511">Multifunctional enzyme</keyword>
<proteinExistence type="inferred from homology"/>
<dbReference type="SUPFAM" id="SSF52507">
    <property type="entry name" value="Homo-oligomeric flavin-containing Cys decarboxylases, HFCD"/>
    <property type="match status" value="1"/>
</dbReference>
<feature type="domain" description="Flavoprotein" evidence="5">
    <location>
        <begin position="5"/>
        <end position="178"/>
    </location>
</feature>
<dbReference type="Pfam" id="PF04127">
    <property type="entry name" value="DFP"/>
    <property type="match status" value="1"/>
</dbReference>
<evidence type="ECO:0000256" key="3">
    <source>
        <dbReference type="HAMAP-Rule" id="MF_02225"/>
    </source>
</evidence>
<comment type="cofactor">
    <cofactor evidence="3">
        <name>FMN</name>
        <dbReference type="ChEBI" id="CHEBI:58210"/>
    </cofactor>
    <text evidence="3">Binds 1 FMN per subunit.</text>
</comment>
<dbReference type="GO" id="GO:0010181">
    <property type="term" value="F:FMN binding"/>
    <property type="evidence" value="ECO:0007669"/>
    <property type="project" value="UniProtKB-UniRule"/>
</dbReference>
<comment type="similarity">
    <text evidence="3 4">In the N-terminal section; belongs to the HFCD (homo-oligomeric flavin containing Cys decarboxylase) superfamily.</text>
</comment>
<evidence type="ECO:0000256" key="1">
    <source>
        <dbReference type="ARBA" id="ARBA00022793"/>
    </source>
</evidence>
<feature type="binding site" evidence="3">
    <location>
        <position position="337"/>
    </location>
    <ligand>
        <name>CTP</name>
        <dbReference type="ChEBI" id="CHEBI:37563"/>
    </ligand>
</feature>
<evidence type="ECO:0000256" key="2">
    <source>
        <dbReference type="ARBA" id="ARBA00023239"/>
    </source>
</evidence>
<dbReference type="HAMAP" id="MF_02225">
    <property type="entry name" value="CoaBC"/>
    <property type="match status" value="1"/>
</dbReference>
<dbReference type="Gene3D" id="3.40.50.10300">
    <property type="entry name" value="CoaB-like"/>
    <property type="match status" value="1"/>
</dbReference>
<dbReference type="GO" id="GO:0004633">
    <property type="term" value="F:phosphopantothenoylcysteine decarboxylase activity"/>
    <property type="evidence" value="ECO:0007669"/>
    <property type="project" value="UniProtKB-UniRule"/>
</dbReference>
<dbReference type="SUPFAM" id="SSF102645">
    <property type="entry name" value="CoaB-like"/>
    <property type="match status" value="1"/>
</dbReference>
<comment type="catalytic activity">
    <reaction evidence="3 4">
        <text>(R)-4'-phosphopantothenate + L-cysteine + CTP = N-[(R)-4-phosphopantothenoyl]-L-cysteine + CMP + diphosphate + H(+)</text>
        <dbReference type="Rhea" id="RHEA:19397"/>
        <dbReference type="ChEBI" id="CHEBI:10986"/>
        <dbReference type="ChEBI" id="CHEBI:15378"/>
        <dbReference type="ChEBI" id="CHEBI:33019"/>
        <dbReference type="ChEBI" id="CHEBI:35235"/>
        <dbReference type="ChEBI" id="CHEBI:37563"/>
        <dbReference type="ChEBI" id="CHEBI:59458"/>
        <dbReference type="ChEBI" id="CHEBI:60377"/>
        <dbReference type="EC" id="6.3.2.5"/>
    </reaction>
</comment>
<feature type="binding site" evidence="3">
    <location>
        <position position="341"/>
    </location>
    <ligand>
        <name>CTP</name>
        <dbReference type="ChEBI" id="CHEBI:37563"/>
    </ligand>
</feature>
<keyword evidence="3 4" id="KW-0288">FMN</keyword>
<dbReference type="GO" id="GO:0015937">
    <property type="term" value="P:coenzyme A biosynthetic process"/>
    <property type="evidence" value="ECO:0007669"/>
    <property type="project" value="UniProtKB-UniRule"/>
</dbReference>
<dbReference type="InterPro" id="IPR003382">
    <property type="entry name" value="Flavoprotein"/>
</dbReference>
<evidence type="ECO:0000259" key="6">
    <source>
        <dbReference type="Pfam" id="PF04127"/>
    </source>
</evidence>
<comment type="caution">
    <text evidence="7">The sequence shown here is derived from an EMBL/GenBank/DDBJ whole genome shotgun (WGS) entry which is preliminary data.</text>
</comment>
<dbReference type="InterPro" id="IPR036551">
    <property type="entry name" value="Flavin_trans-like"/>
</dbReference>
<organism evidence="7 8">
    <name type="scientific">Candidatus Schekmanbacteria bacterium RBG_16_38_10</name>
    <dbReference type="NCBI Taxonomy" id="1817879"/>
    <lineage>
        <taxon>Bacteria</taxon>
        <taxon>Candidatus Schekmaniibacteriota</taxon>
    </lineage>
</organism>
<feature type="binding site" evidence="3">
    <location>
        <position position="323"/>
    </location>
    <ligand>
        <name>CTP</name>
        <dbReference type="ChEBI" id="CHEBI:37563"/>
    </ligand>
</feature>
<dbReference type="InterPro" id="IPR007085">
    <property type="entry name" value="DNA/pantothenate-metab_flavo_C"/>
</dbReference>
<keyword evidence="3" id="KW-0479">Metal-binding</keyword>
<accession>A0A1F7RTK9</accession>
<dbReference type="PANTHER" id="PTHR14359:SF6">
    <property type="entry name" value="PHOSPHOPANTOTHENOYLCYSTEINE DECARBOXYLASE"/>
    <property type="match status" value="1"/>
</dbReference>
<dbReference type="PANTHER" id="PTHR14359">
    <property type="entry name" value="HOMO-OLIGOMERIC FLAVIN CONTAINING CYS DECARBOXYLASE FAMILY"/>
    <property type="match status" value="1"/>
</dbReference>
<comment type="function">
    <text evidence="4">Catalyzes two steps in the biosynthesis of coenzyme A. In the first step cysteine is conjugated to 4'-phosphopantothenate to form 4-phosphopantothenoylcysteine, in the latter compound is decarboxylated to form 4'-phosphopantotheine.</text>
</comment>
<comment type="caution">
    <text evidence="3">Lacks conserved residue(s) required for the propagation of feature annotation.</text>
</comment>
<dbReference type="Proteomes" id="UP000178797">
    <property type="component" value="Unassembled WGS sequence"/>
</dbReference>
<evidence type="ECO:0000259" key="5">
    <source>
        <dbReference type="Pfam" id="PF02441"/>
    </source>
</evidence>
<comment type="pathway">
    <text evidence="3 4">Cofactor biosynthesis; coenzyme A biosynthesis; CoA from (R)-pantothenate: step 2/5.</text>
</comment>
<dbReference type="GO" id="GO:0071513">
    <property type="term" value="C:phosphopantothenoylcysteine decarboxylase complex"/>
    <property type="evidence" value="ECO:0007669"/>
    <property type="project" value="TreeGrafter"/>
</dbReference>
<sequence length="399" mass="43256">MLNGKKITLGITGGIAAYKACEIVRELRKEGASVTAIMTKNSCKFITPLTLQTLTKNRVITEQYDLPSEFDVSHISLGKETDLLLIAPATANIIAKFASGIADDFLSTFYLAFKGKTLIAPAMNSNMYLHPTTKKNIKKLSSLGVEFIEPQKGDLACGDEGIGRLAAVSIIIQKIKEALTQRLDLKNEKILITAGGTHEAIDPVRYITNRSSGKMGYALARVALARGADVILVSAPTNLPSPAGSKIINVLSASQMREAVLKNLSESTIIIKAAAVSDFKPKKESYAKIKKDGKEPITLELEKTPDILHEVGKKKGKRLLVGFAAETENLIKNAQKKLKEKNCDLIVANDVTQLGAGFVSDTNIVKLIDRNGKIEDLPKLSKEGVAEKIFDKIINLKKS</sequence>
<keyword evidence="3 4" id="KW-0436">Ligase</keyword>
<feature type="region of interest" description="Phosphopantothenate--cysteine ligase" evidence="3">
    <location>
        <begin position="190"/>
        <end position="399"/>
    </location>
</feature>
<dbReference type="Pfam" id="PF02441">
    <property type="entry name" value="Flavoprotein"/>
    <property type="match status" value="1"/>
</dbReference>
<protein>
    <recommendedName>
        <fullName evidence="3">Coenzyme A biosynthesis bifunctional protein CoaBC</fullName>
    </recommendedName>
    <alternativeName>
        <fullName evidence="3">DNA/pantothenate metabolism flavoprotein</fullName>
    </alternativeName>
    <alternativeName>
        <fullName evidence="3">Phosphopantothenoylcysteine synthetase/decarboxylase</fullName>
        <shortName evidence="3">PPCS-PPCDC</shortName>
    </alternativeName>
    <domain>
        <recommendedName>
            <fullName evidence="3">Phosphopantothenoylcysteine decarboxylase</fullName>
            <shortName evidence="3">PPC decarboxylase</shortName>
            <shortName evidence="3">PPC-DC</shortName>
            <ecNumber evidence="3">4.1.1.36</ecNumber>
        </recommendedName>
        <alternativeName>
            <fullName evidence="3">CoaC</fullName>
        </alternativeName>
    </domain>
    <domain>
        <recommendedName>
            <fullName evidence="3">Phosphopantothenate--cysteine ligase</fullName>
            <ecNumber evidence="3">6.3.2.5</ecNumber>
        </recommendedName>
        <alternativeName>
            <fullName evidence="3">CoaB</fullName>
        </alternativeName>
        <alternativeName>
            <fullName evidence="3">Phosphopantothenoylcysteine synthetase</fullName>
            <shortName evidence="3">PPC synthetase</shortName>
            <shortName evidence="3">PPC-S</shortName>
        </alternativeName>
    </domain>
</protein>
<dbReference type="InterPro" id="IPR035929">
    <property type="entry name" value="CoaB-like_sf"/>
</dbReference>
<dbReference type="GO" id="GO:0046872">
    <property type="term" value="F:metal ion binding"/>
    <property type="evidence" value="ECO:0007669"/>
    <property type="project" value="UniProtKB-KW"/>
</dbReference>
<feature type="binding site" evidence="3">
    <location>
        <begin position="305"/>
        <end position="308"/>
    </location>
    <ligand>
        <name>CTP</name>
        <dbReference type="ChEBI" id="CHEBI:37563"/>
    </ligand>
</feature>
<keyword evidence="1 3" id="KW-0210">Decarboxylase</keyword>
<feature type="binding site" evidence="3">
    <location>
        <position position="278"/>
    </location>
    <ligand>
        <name>CTP</name>
        <dbReference type="ChEBI" id="CHEBI:37563"/>
    </ligand>
</feature>
<keyword evidence="3" id="KW-0460">Magnesium</keyword>
<dbReference type="EMBL" id="MGDE01000184">
    <property type="protein sequence ID" value="OGL44428.1"/>
    <property type="molecule type" value="Genomic_DNA"/>
</dbReference>
<keyword evidence="2 3" id="KW-0456">Lyase</keyword>
<keyword evidence="3 4" id="KW-0285">Flavoprotein</keyword>
<evidence type="ECO:0000256" key="4">
    <source>
        <dbReference type="RuleBase" id="RU364078"/>
    </source>
</evidence>
<dbReference type="EC" id="6.3.2.5" evidence="3"/>
<dbReference type="Gene3D" id="3.40.50.1950">
    <property type="entry name" value="Flavin prenyltransferase-like"/>
    <property type="match status" value="1"/>
</dbReference>
<dbReference type="InterPro" id="IPR005252">
    <property type="entry name" value="CoaBC"/>
</dbReference>
<feature type="active site" description="Proton donor" evidence="3">
    <location>
        <position position="157"/>
    </location>
</feature>
<comment type="similarity">
    <text evidence="3 4">In the C-terminal section; belongs to the PPC synthetase family.</text>
</comment>